<dbReference type="AlphaFoldDB" id="A0A1J5IRZ3"/>
<accession>A0A1J5IRZ3</accession>
<gene>
    <name evidence="1" type="ORF">AUK40_00685</name>
</gene>
<dbReference type="EMBL" id="MNZT01000012">
    <property type="protein sequence ID" value="OIP99459.1"/>
    <property type="molecule type" value="Genomic_DNA"/>
</dbReference>
<dbReference type="STRING" id="1817892.AUK40_00685"/>
<organism evidence="1 2">
    <name type="scientific">Candidatus Wirthbacteria bacterium CG2_30_54_11</name>
    <dbReference type="NCBI Taxonomy" id="1817892"/>
    <lineage>
        <taxon>Bacteria</taxon>
        <taxon>Candidatus Wirthbacteria</taxon>
    </lineage>
</organism>
<evidence type="ECO:0000313" key="2">
    <source>
        <dbReference type="Proteomes" id="UP000183245"/>
    </source>
</evidence>
<evidence type="ECO:0000313" key="1">
    <source>
        <dbReference type="EMBL" id="OIP99459.1"/>
    </source>
</evidence>
<proteinExistence type="predicted"/>
<dbReference type="Proteomes" id="UP000183245">
    <property type="component" value="Unassembled WGS sequence"/>
</dbReference>
<name>A0A1J5IRZ3_9BACT</name>
<comment type="caution">
    <text evidence="1">The sequence shown here is derived from an EMBL/GenBank/DDBJ whole genome shotgun (WGS) entry which is preliminary data.</text>
</comment>
<protein>
    <submittedName>
        <fullName evidence="1">Uncharacterized protein</fullName>
    </submittedName>
</protein>
<sequence length="155" mass="17113">MQLEQYKSVWESLRSTILEKMTALAAGLKTVVEYTVSDVCISGPDEFLLSDEYRISFDLKNEKEVTVLSVEFALMDAADAGEDDGCAVMCGFNGHAGLILGGYAPARYSNDCYTTDVDVLSTRVDEFDIEEAAQFIVNEALQDETLLKEVREASK</sequence>
<reference evidence="1 2" key="1">
    <citation type="journal article" date="2016" name="Environ. Microbiol.">
        <title>Genomic resolution of a cold subsurface aquifer community provides metabolic insights for novel microbes adapted to high CO concentrations.</title>
        <authorList>
            <person name="Probst A.J."/>
            <person name="Castelle C.J."/>
            <person name="Singh A."/>
            <person name="Brown C.T."/>
            <person name="Anantharaman K."/>
            <person name="Sharon I."/>
            <person name="Hug L.A."/>
            <person name="Burstein D."/>
            <person name="Emerson J.B."/>
            <person name="Thomas B.C."/>
            <person name="Banfield J.F."/>
        </authorList>
    </citation>
    <scope>NUCLEOTIDE SEQUENCE [LARGE SCALE GENOMIC DNA]</scope>
    <source>
        <strain evidence="1">CG2_30_54_11</strain>
    </source>
</reference>